<evidence type="ECO:0000313" key="2">
    <source>
        <dbReference type="EMBL" id="KAK1846253.1"/>
    </source>
</evidence>
<gene>
    <name evidence="2" type="ORF">CCHR01_11147</name>
</gene>
<evidence type="ECO:0000313" key="3">
    <source>
        <dbReference type="Proteomes" id="UP001243330"/>
    </source>
</evidence>
<dbReference type="EMBL" id="JAQOWY010000243">
    <property type="protein sequence ID" value="KAK1846253.1"/>
    <property type="molecule type" value="Genomic_DNA"/>
</dbReference>
<evidence type="ECO:0000256" key="1">
    <source>
        <dbReference type="SAM" id="SignalP"/>
    </source>
</evidence>
<organism evidence="2 3">
    <name type="scientific">Colletotrichum chrysophilum</name>
    <dbReference type="NCBI Taxonomy" id="1836956"/>
    <lineage>
        <taxon>Eukaryota</taxon>
        <taxon>Fungi</taxon>
        <taxon>Dikarya</taxon>
        <taxon>Ascomycota</taxon>
        <taxon>Pezizomycotina</taxon>
        <taxon>Sordariomycetes</taxon>
        <taxon>Hypocreomycetidae</taxon>
        <taxon>Glomerellales</taxon>
        <taxon>Glomerellaceae</taxon>
        <taxon>Colletotrichum</taxon>
        <taxon>Colletotrichum gloeosporioides species complex</taxon>
    </lineage>
</organism>
<keyword evidence="3" id="KW-1185">Reference proteome</keyword>
<feature type="chain" id="PRO_5042256030" evidence="1">
    <location>
        <begin position="20"/>
        <end position="176"/>
    </location>
</feature>
<reference evidence="2" key="1">
    <citation type="submission" date="2023-01" db="EMBL/GenBank/DDBJ databases">
        <title>Colletotrichum chrysophilum M932 genome sequence.</title>
        <authorList>
            <person name="Baroncelli R."/>
        </authorList>
    </citation>
    <scope>NUCLEOTIDE SEQUENCE</scope>
    <source>
        <strain evidence="2">M932</strain>
    </source>
</reference>
<dbReference type="AlphaFoldDB" id="A0AAD9ADR6"/>
<accession>A0AAD9ADR6</accession>
<feature type="signal peptide" evidence="1">
    <location>
        <begin position="1"/>
        <end position="19"/>
    </location>
</feature>
<protein>
    <submittedName>
        <fullName evidence="2">Uncharacterized protein</fullName>
    </submittedName>
</protein>
<proteinExistence type="predicted"/>
<comment type="caution">
    <text evidence="2">The sequence shown here is derived from an EMBL/GenBank/DDBJ whole genome shotgun (WGS) entry which is preliminary data.</text>
</comment>
<dbReference type="Proteomes" id="UP001243330">
    <property type="component" value="Unassembled WGS sequence"/>
</dbReference>
<name>A0AAD9ADR6_9PEZI</name>
<sequence length="176" mass="19595">MRFLAVCVLALVLVVLVAAETTSASLKPQNKFTSNGPKKGPETHLKSLRVEPYTSCRYGRDKIYRIIANRVPLEKMKKVCKTFEDHLRRGKCGYMKDKANFKCGYGGIGKLDIMFNAQGCHRMVVREAWRVATGNTYGEIYCGQTKDQHLTNPKFGNVEVPDVGVPKTMPPSPALG</sequence>
<keyword evidence="1" id="KW-0732">Signal</keyword>